<reference evidence="2 3" key="1">
    <citation type="submission" date="2024-11" db="EMBL/GenBank/DDBJ databases">
        <title>Chromosome-level genome assembly of Eucalyptus globulus Labill. provides insights into its genome evolution.</title>
        <authorList>
            <person name="Li X."/>
        </authorList>
    </citation>
    <scope>NUCLEOTIDE SEQUENCE [LARGE SCALE GENOMIC DNA]</scope>
    <source>
        <strain evidence="2">CL2024</strain>
        <tissue evidence="2">Fresh tender leaves</tissue>
    </source>
</reference>
<name>A0ABD3J954_EUCGL</name>
<comment type="caution">
    <text evidence="2">The sequence shown here is derived from an EMBL/GenBank/DDBJ whole genome shotgun (WGS) entry which is preliminary data.</text>
</comment>
<evidence type="ECO:0000313" key="2">
    <source>
        <dbReference type="EMBL" id="KAL3722153.1"/>
    </source>
</evidence>
<organism evidence="2 3">
    <name type="scientific">Eucalyptus globulus</name>
    <name type="common">Tasmanian blue gum</name>
    <dbReference type="NCBI Taxonomy" id="34317"/>
    <lineage>
        <taxon>Eukaryota</taxon>
        <taxon>Viridiplantae</taxon>
        <taxon>Streptophyta</taxon>
        <taxon>Embryophyta</taxon>
        <taxon>Tracheophyta</taxon>
        <taxon>Spermatophyta</taxon>
        <taxon>Magnoliopsida</taxon>
        <taxon>eudicotyledons</taxon>
        <taxon>Gunneridae</taxon>
        <taxon>Pentapetalae</taxon>
        <taxon>rosids</taxon>
        <taxon>malvids</taxon>
        <taxon>Myrtales</taxon>
        <taxon>Myrtaceae</taxon>
        <taxon>Myrtoideae</taxon>
        <taxon>Eucalypteae</taxon>
        <taxon>Eucalyptus</taxon>
    </lineage>
</organism>
<protein>
    <submittedName>
        <fullName evidence="2">Uncharacterized protein</fullName>
    </submittedName>
</protein>
<evidence type="ECO:0000256" key="1">
    <source>
        <dbReference type="SAM" id="MobiDB-lite"/>
    </source>
</evidence>
<sequence length="108" mass="11891">MGGKGVDSSGSGCCGSWVVGWKQVTGEHEEVEEWRWVYQWAWCSSTLGFELQGTGVRQLEAWRHSRLQAAGDRFRAVRGAAKLAASAGQWHGRRAEEGTATSGRRHSD</sequence>
<evidence type="ECO:0000313" key="3">
    <source>
        <dbReference type="Proteomes" id="UP001634007"/>
    </source>
</evidence>
<dbReference type="Proteomes" id="UP001634007">
    <property type="component" value="Unassembled WGS sequence"/>
</dbReference>
<feature type="region of interest" description="Disordered" evidence="1">
    <location>
        <begin position="87"/>
        <end position="108"/>
    </location>
</feature>
<accession>A0ABD3J954</accession>
<gene>
    <name evidence="2" type="ORF">ACJRO7_034506</name>
</gene>
<keyword evidence="3" id="KW-1185">Reference proteome</keyword>
<dbReference type="AlphaFoldDB" id="A0ABD3J954"/>
<proteinExistence type="predicted"/>
<dbReference type="EMBL" id="JBJKBG010000009">
    <property type="protein sequence ID" value="KAL3722153.1"/>
    <property type="molecule type" value="Genomic_DNA"/>
</dbReference>